<sequence>MDGFRLQVGEDRLRVDGDFPRPGDWMPSFMLVDETLNDVSLEAFLGQPKALITLLSLDEERHGGMALLRATLARLERWPSLARIVVTIDSPFALARVRREHGLPGVTLLSTLRGRDFHRRYGVLIADHPLSGFTAPALIVGDGDDHVVHAERLADVDDHFDWLACEAAMSRLFPALPA</sequence>
<proteinExistence type="predicted"/>
<evidence type="ECO:0000313" key="3">
    <source>
        <dbReference type="Proteomes" id="UP000076625"/>
    </source>
</evidence>
<name>A0A165F250_9NEIS</name>
<evidence type="ECO:0000313" key="2">
    <source>
        <dbReference type="EMBL" id="KZE30061.1"/>
    </source>
</evidence>
<dbReference type="InterPro" id="IPR036249">
    <property type="entry name" value="Thioredoxin-like_sf"/>
</dbReference>
<dbReference type="SUPFAM" id="SSF52833">
    <property type="entry name" value="Thioredoxin-like"/>
    <property type="match status" value="1"/>
</dbReference>
<keyword evidence="2" id="KW-0575">Peroxidase</keyword>
<dbReference type="Gene3D" id="3.40.30.10">
    <property type="entry name" value="Glutaredoxin"/>
    <property type="match status" value="1"/>
</dbReference>
<keyword evidence="2" id="KW-0560">Oxidoreductase</keyword>
<keyword evidence="3" id="KW-1185">Reference proteome</keyword>
<organism evidence="2 3">
    <name type="scientific">Crenobacter luteus</name>
    <dbReference type="NCBI Taxonomy" id="1452487"/>
    <lineage>
        <taxon>Bacteria</taxon>
        <taxon>Pseudomonadati</taxon>
        <taxon>Pseudomonadota</taxon>
        <taxon>Betaproteobacteria</taxon>
        <taxon>Neisseriales</taxon>
        <taxon>Neisseriaceae</taxon>
        <taxon>Crenobacter</taxon>
    </lineage>
</organism>
<dbReference type="GO" id="GO:0004601">
    <property type="term" value="F:peroxidase activity"/>
    <property type="evidence" value="ECO:0007669"/>
    <property type="project" value="UniProtKB-KW"/>
</dbReference>
<reference evidence="3" key="1">
    <citation type="submission" date="2016-01" db="EMBL/GenBank/DDBJ databases">
        <title>Draft genome of Chromobacterium sp. F49.</title>
        <authorList>
            <person name="Hong K.W."/>
        </authorList>
    </citation>
    <scope>NUCLEOTIDE SEQUENCE [LARGE SCALE GENOMIC DNA]</scope>
    <source>
        <strain evidence="3">CN10</strain>
    </source>
</reference>
<evidence type="ECO:0000256" key="1">
    <source>
        <dbReference type="ARBA" id="ARBA00023284"/>
    </source>
</evidence>
<dbReference type="OrthoDB" id="9129617at2"/>
<dbReference type="InterPro" id="IPR050455">
    <property type="entry name" value="Tpx_Peroxidase_subfamily"/>
</dbReference>
<dbReference type="AlphaFoldDB" id="A0A165F250"/>
<dbReference type="PANTHER" id="PTHR43110:SF1">
    <property type="entry name" value="THIOL PEROXIDASE"/>
    <property type="match status" value="1"/>
</dbReference>
<keyword evidence="1" id="KW-0676">Redox-active center</keyword>
<dbReference type="RefSeq" id="WP_066613456.1">
    <property type="nucleotide sequence ID" value="NZ_LQQU01000030.1"/>
</dbReference>
<dbReference type="Proteomes" id="UP000076625">
    <property type="component" value="Unassembled WGS sequence"/>
</dbReference>
<accession>A0A165F250</accession>
<dbReference type="EMBL" id="LQQU01000030">
    <property type="protein sequence ID" value="KZE30061.1"/>
    <property type="molecule type" value="Genomic_DNA"/>
</dbReference>
<dbReference type="PANTHER" id="PTHR43110">
    <property type="entry name" value="THIOL PEROXIDASE"/>
    <property type="match status" value="1"/>
</dbReference>
<gene>
    <name evidence="2" type="ORF">AVW16_13085</name>
</gene>
<dbReference type="STRING" id="1452487.AVW16_13085"/>
<comment type="caution">
    <text evidence="2">The sequence shown here is derived from an EMBL/GenBank/DDBJ whole genome shotgun (WGS) entry which is preliminary data.</text>
</comment>
<protein>
    <submittedName>
        <fullName evidence="2">Thiol peroxidase</fullName>
    </submittedName>
</protein>